<evidence type="ECO:0000256" key="3">
    <source>
        <dbReference type="ARBA" id="ARBA00023163"/>
    </source>
</evidence>
<feature type="region of interest" description="Disordered" evidence="5">
    <location>
        <begin position="1"/>
        <end position="25"/>
    </location>
</feature>
<dbReference type="InterPro" id="IPR036271">
    <property type="entry name" value="Tet_transcr_reg_TetR-rel_C_sf"/>
</dbReference>
<dbReference type="PANTHER" id="PTHR30055:SF234">
    <property type="entry name" value="HTH-TYPE TRANSCRIPTIONAL REGULATOR BETI"/>
    <property type="match status" value="1"/>
</dbReference>
<evidence type="ECO:0000256" key="1">
    <source>
        <dbReference type="ARBA" id="ARBA00023015"/>
    </source>
</evidence>
<feature type="domain" description="HTH tetR-type" evidence="6">
    <location>
        <begin position="30"/>
        <end position="89"/>
    </location>
</feature>
<dbReference type="PANTHER" id="PTHR30055">
    <property type="entry name" value="HTH-TYPE TRANSCRIPTIONAL REGULATOR RUTR"/>
    <property type="match status" value="1"/>
</dbReference>
<evidence type="ECO:0000256" key="4">
    <source>
        <dbReference type="PROSITE-ProRule" id="PRU00335"/>
    </source>
</evidence>
<name>A0A7W9CEJ8_9MICO</name>
<dbReference type="PROSITE" id="PS50977">
    <property type="entry name" value="HTH_TETR_2"/>
    <property type="match status" value="1"/>
</dbReference>
<keyword evidence="8" id="KW-1185">Reference proteome</keyword>
<evidence type="ECO:0000259" key="6">
    <source>
        <dbReference type="PROSITE" id="PS50977"/>
    </source>
</evidence>
<gene>
    <name evidence="7" type="ORF">HD600_002498</name>
</gene>
<dbReference type="GO" id="GO:0003700">
    <property type="term" value="F:DNA-binding transcription factor activity"/>
    <property type="evidence" value="ECO:0007669"/>
    <property type="project" value="TreeGrafter"/>
</dbReference>
<dbReference type="AlphaFoldDB" id="A0A7W9CEJ8"/>
<sequence>MSTKLMPASSARAIIPSPETAPRRKRADALRNTETILEAAKAVFAESGVDAPMRDIAARAGVGVGTVYRNYAVRSDLIIAVFRSEVDATAAEGRRIAEDNEPADALRLWAARFARFIATKRGLADALHSGDPAYQTLPAYFLGTLAPQLQSILDAGARAGTIRDDVRAEDVLHALSRLADGAEVGPGNGAGRMADVFLDGLILTTTT</sequence>
<keyword evidence="1" id="KW-0805">Transcription regulation</keyword>
<keyword evidence="3" id="KW-0804">Transcription</keyword>
<dbReference type="InterPro" id="IPR050109">
    <property type="entry name" value="HTH-type_TetR-like_transc_reg"/>
</dbReference>
<dbReference type="SUPFAM" id="SSF46689">
    <property type="entry name" value="Homeodomain-like"/>
    <property type="match status" value="1"/>
</dbReference>
<reference evidence="7 8" key="1">
    <citation type="submission" date="2020-08" db="EMBL/GenBank/DDBJ databases">
        <title>Sequencing the genomes of 1000 actinobacteria strains.</title>
        <authorList>
            <person name="Klenk H.-P."/>
        </authorList>
    </citation>
    <scope>NUCLEOTIDE SEQUENCE [LARGE SCALE GENOMIC DNA]</scope>
    <source>
        <strain evidence="7 8">DSM 24823</strain>
    </source>
</reference>
<dbReference type="RefSeq" id="WP_338402238.1">
    <property type="nucleotide sequence ID" value="NZ_BAAAPG010000001.1"/>
</dbReference>
<accession>A0A7W9CEJ8</accession>
<keyword evidence="2 4" id="KW-0238">DNA-binding</keyword>
<dbReference type="InterPro" id="IPR009057">
    <property type="entry name" value="Homeodomain-like_sf"/>
</dbReference>
<dbReference type="GO" id="GO:0000976">
    <property type="term" value="F:transcription cis-regulatory region binding"/>
    <property type="evidence" value="ECO:0007669"/>
    <property type="project" value="TreeGrafter"/>
</dbReference>
<feature type="DNA-binding region" description="H-T-H motif" evidence="4">
    <location>
        <begin position="52"/>
        <end position="71"/>
    </location>
</feature>
<dbReference type="InterPro" id="IPR049445">
    <property type="entry name" value="TetR_SbtR-like_C"/>
</dbReference>
<dbReference type="Pfam" id="PF00440">
    <property type="entry name" value="TetR_N"/>
    <property type="match status" value="1"/>
</dbReference>
<evidence type="ECO:0000313" key="8">
    <source>
        <dbReference type="Proteomes" id="UP000517712"/>
    </source>
</evidence>
<protein>
    <submittedName>
        <fullName evidence="7">AcrR family transcriptional regulator</fullName>
    </submittedName>
</protein>
<dbReference type="SUPFAM" id="SSF48498">
    <property type="entry name" value="Tetracyclin repressor-like, C-terminal domain"/>
    <property type="match status" value="1"/>
</dbReference>
<dbReference type="Pfam" id="PF21597">
    <property type="entry name" value="TetR_C_43"/>
    <property type="match status" value="1"/>
</dbReference>
<dbReference type="EMBL" id="JACHMU010000001">
    <property type="protein sequence ID" value="MBB5744001.1"/>
    <property type="molecule type" value="Genomic_DNA"/>
</dbReference>
<proteinExistence type="predicted"/>
<dbReference type="InterPro" id="IPR001647">
    <property type="entry name" value="HTH_TetR"/>
</dbReference>
<dbReference type="PRINTS" id="PR00455">
    <property type="entry name" value="HTHTETR"/>
</dbReference>
<evidence type="ECO:0000256" key="2">
    <source>
        <dbReference type="ARBA" id="ARBA00023125"/>
    </source>
</evidence>
<evidence type="ECO:0000256" key="5">
    <source>
        <dbReference type="SAM" id="MobiDB-lite"/>
    </source>
</evidence>
<dbReference type="Proteomes" id="UP000517712">
    <property type="component" value="Unassembled WGS sequence"/>
</dbReference>
<dbReference type="Gene3D" id="1.10.357.10">
    <property type="entry name" value="Tetracycline Repressor, domain 2"/>
    <property type="match status" value="1"/>
</dbReference>
<evidence type="ECO:0000313" key="7">
    <source>
        <dbReference type="EMBL" id="MBB5744001.1"/>
    </source>
</evidence>
<comment type="caution">
    <text evidence="7">The sequence shown here is derived from an EMBL/GenBank/DDBJ whole genome shotgun (WGS) entry which is preliminary data.</text>
</comment>
<organism evidence="7 8">
    <name type="scientific">Microbacterium ginsengiterrae</name>
    <dbReference type="NCBI Taxonomy" id="546115"/>
    <lineage>
        <taxon>Bacteria</taxon>
        <taxon>Bacillati</taxon>
        <taxon>Actinomycetota</taxon>
        <taxon>Actinomycetes</taxon>
        <taxon>Micrococcales</taxon>
        <taxon>Microbacteriaceae</taxon>
        <taxon>Microbacterium</taxon>
    </lineage>
</organism>